<organism evidence="2 3">
    <name type="scientific">Eruca vesicaria subsp. sativa</name>
    <name type="common">Garden rocket</name>
    <name type="synonym">Eruca sativa</name>
    <dbReference type="NCBI Taxonomy" id="29727"/>
    <lineage>
        <taxon>Eukaryota</taxon>
        <taxon>Viridiplantae</taxon>
        <taxon>Streptophyta</taxon>
        <taxon>Embryophyta</taxon>
        <taxon>Tracheophyta</taxon>
        <taxon>Spermatophyta</taxon>
        <taxon>Magnoliopsida</taxon>
        <taxon>eudicotyledons</taxon>
        <taxon>Gunneridae</taxon>
        <taxon>Pentapetalae</taxon>
        <taxon>rosids</taxon>
        <taxon>malvids</taxon>
        <taxon>Brassicales</taxon>
        <taxon>Brassicaceae</taxon>
        <taxon>Brassiceae</taxon>
        <taxon>Eruca</taxon>
    </lineage>
</organism>
<dbReference type="Proteomes" id="UP001642260">
    <property type="component" value="Unassembled WGS sequence"/>
</dbReference>
<dbReference type="EMBL" id="CAKOAT010194821">
    <property type="protein sequence ID" value="CAH8354545.1"/>
    <property type="molecule type" value="Genomic_DNA"/>
</dbReference>
<keyword evidence="3" id="KW-1185">Reference proteome</keyword>
<evidence type="ECO:0000313" key="2">
    <source>
        <dbReference type="EMBL" id="CAH8354545.1"/>
    </source>
</evidence>
<evidence type="ECO:0000256" key="1">
    <source>
        <dbReference type="SAM" id="MobiDB-lite"/>
    </source>
</evidence>
<evidence type="ECO:0000313" key="3">
    <source>
        <dbReference type="Proteomes" id="UP001642260"/>
    </source>
</evidence>
<dbReference type="AlphaFoldDB" id="A0ABC8KCF1"/>
<name>A0ABC8KCF1_ERUVS</name>
<sequence length="250" mass="28169">MNSSSSCPSASFSVNFRCTYTTRSHTSPEATRRSPTRYTTRNRIEGLPASPSHTRGRLDKDNQNNRRNSQSLTQNLQWRVCRERSRSPQATEIVPPRDSAHTPTHASSGNRPPLERNLELNNFPTPPPQIPSTEEVMKDLCYVTFKYTNVDDPVERAARMQRVALGEEHNLMENTAASIIAAATSNLSNHEIETNQAPDDHHTLPELPLHIDSYHKSMPHQQDMVSLTRLPFITDLNQNINNIKSPQPAG</sequence>
<feature type="compositionally biased region" description="Polar residues" evidence="1">
    <location>
        <begin position="101"/>
        <end position="110"/>
    </location>
</feature>
<feature type="region of interest" description="Disordered" evidence="1">
    <location>
        <begin position="22"/>
        <end position="118"/>
    </location>
</feature>
<proteinExistence type="predicted"/>
<feature type="compositionally biased region" description="Polar residues" evidence="1">
    <location>
        <begin position="65"/>
        <end position="77"/>
    </location>
</feature>
<comment type="caution">
    <text evidence="2">The sequence shown here is derived from an EMBL/GenBank/DDBJ whole genome shotgun (WGS) entry which is preliminary data.</text>
</comment>
<accession>A0ABC8KCF1</accession>
<reference evidence="2 3" key="1">
    <citation type="submission" date="2022-03" db="EMBL/GenBank/DDBJ databases">
        <authorList>
            <person name="Macdonald S."/>
            <person name="Ahmed S."/>
            <person name="Newling K."/>
        </authorList>
    </citation>
    <scope>NUCLEOTIDE SEQUENCE [LARGE SCALE GENOMIC DNA]</scope>
</reference>
<protein>
    <submittedName>
        <fullName evidence="2">Uncharacterized protein</fullName>
    </submittedName>
</protein>
<gene>
    <name evidence="2" type="ORF">ERUC_LOCUS20300</name>
</gene>